<evidence type="ECO:0000256" key="6">
    <source>
        <dbReference type="ARBA" id="ARBA00023136"/>
    </source>
</evidence>
<dbReference type="Gene3D" id="2.60.40.2880">
    <property type="entry name" value="MmpS1-5, C-terminal soluble domain"/>
    <property type="match status" value="1"/>
</dbReference>
<dbReference type="AlphaFoldDB" id="A0A6G9Z0D4"/>
<dbReference type="RefSeq" id="WP_167486235.1">
    <property type="nucleotide sequence ID" value="NZ_CP046173.1"/>
</dbReference>
<sequence>MRRAWVYIVVVATLGAAGGFIAHLRLSEIPDLAIGHSSPPPSLGRSVDKVIDYQVDGPANASASLSFLDQNGAVQNVRATLPWRTSLRTHKLTLSTGVIAQSTADRVSCRIVINGEVRDTQSSDEPSAAVNCKVLVS</sequence>
<evidence type="ECO:0000313" key="8">
    <source>
        <dbReference type="Proteomes" id="UP000500953"/>
    </source>
</evidence>
<dbReference type="InterPro" id="IPR038468">
    <property type="entry name" value="MmpS_C"/>
</dbReference>
<organism evidence="7 8">
    <name type="scientific">Nocardia terpenica</name>
    <dbReference type="NCBI Taxonomy" id="455432"/>
    <lineage>
        <taxon>Bacteria</taxon>
        <taxon>Bacillati</taxon>
        <taxon>Actinomycetota</taxon>
        <taxon>Actinomycetes</taxon>
        <taxon>Mycobacteriales</taxon>
        <taxon>Nocardiaceae</taxon>
        <taxon>Nocardia</taxon>
    </lineage>
</organism>
<keyword evidence="4" id="KW-0812">Transmembrane</keyword>
<gene>
    <name evidence="7" type="ORF">F6W96_12070</name>
</gene>
<keyword evidence="3" id="KW-1003">Cell membrane</keyword>
<accession>A0A6G9Z0D4</accession>
<evidence type="ECO:0000256" key="3">
    <source>
        <dbReference type="ARBA" id="ARBA00022475"/>
    </source>
</evidence>
<comment type="subcellular location">
    <subcellularLocation>
        <location evidence="1">Cell membrane</location>
    </subcellularLocation>
</comment>
<dbReference type="EMBL" id="CP046173">
    <property type="protein sequence ID" value="QIS18922.1"/>
    <property type="molecule type" value="Genomic_DNA"/>
</dbReference>
<evidence type="ECO:0000256" key="5">
    <source>
        <dbReference type="ARBA" id="ARBA00022989"/>
    </source>
</evidence>
<evidence type="ECO:0000256" key="4">
    <source>
        <dbReference type="ARBA" id="ARBA00022692"/>
    </source>
</evidence>
<keyword evidence="5" id="KW-1133">Transmembrane helix</keyword>
<dbReference type="Proteomes" id="UP000500953">
    <property type="component" value="Chromosome"/>
</dbReference>
<evidence type="ECO:0000256" key="1">
    <source>
        <dbReference type="ARBA" id="ARBA00004236"/>
    </source>
</evidence>
<proteinExistence type="inferred from homology"/>
<protein>
    <recommendedName>
        <fullName evidence="9">Transport acessory protein MmpS</fullName>
    </recommendedName>
</protein>
<dbReference type="GO" id="GO:0005886">
    <property type="term" value="C:plasma membrane"/>
    <property type="evidence" value="ECO:0007669"/>
    <property type="project" value="UniProtKB-SubCell"/>
</dbReference>
<evidence type="ECO:0000313" key="7">
    <source>
        <dbReference type="EMBL" id="QIS18922.1"/>
    </source>
</evidence>
<dbReference type="InterPro" id="IPR008693">
    <property type="entry name" value="MmpS"/>
</dbReference>
<keyword evidence="6" id="KW-0472">Membrane</keyword>
<dbReference type="Pfam" id="PF05423">
    <property type="entry name" value="Mycobact_memb"/>
    <property type="match status" value="1"/>
</dbReference>
<evidence type="ECO:0000256" key="2">
    <source>
        <dbReference type="ARBA" id="ARBA00007531"/>
    </source>
</evidence>
<name>A0A6G9Z0D4_9NOCA</name>
<evidence type="ECO:0008006" key="9">
    <source>
        <dbReference type="Google" id="ProtNLM"/>
    </source>
</evidence>
<comment type="similarity">
    <text evidence="2">Belongs to the MmpS family.</text>
</comment>
<reference evidence="7 8" key="1">
    <citation type="journal article" date="2019" name="ACS Chem. Biol.">
        <title>Identification and Mobilization of a Cryptic Antibiotic Biosynthesis Gene Locus from a Human-Pathogenic Nocardia Isolate.</title>
        <authorList>
            <person name="Herisse M."/>
            <person name="Ishida K."/>
            <person name="Porter J.L."/>
            <person name="Howden B."/>
            <person name="Hertweck C."/>
            <person name="Stinear T.P."/>
            <person name="Pidot S.J."/>
        </authorList>
    </citation>
    <scope>NUCLEOTIDE SEQUENCE [LARGE SCALE GENOMIC DNA]</scope>
    <source>
        <strain evidence="7 8">AUSMDU00012715</strain>
    </source>
</reference>